<dbReference type="AlphaFoldDB" id="A0A6J6R6Q2"/>
<accession>A0A6J6R6Q2</accession>
<dbReference type="InterPro" id="IPR011008">
    <property type="entry name" value="Dimeric_a/b-barrel"/>
</dbReference>
<name>A0A6J6R6Q2_9ZZZZ</name>
<evidence type="ECO:0000313" key="2">
    <source>
        <dbReference type="EMBL" id="CAB4718832.1"/>
    </source>
</evidence>
<proteinExistence type="predicted"/>
<feature type="domain" description="ABM" evidence="1">
    <location>
        <begin position="2"/>
        <end position="91"/>
    </location>
</feature>
<evidence type="ECO:0000259" key="1">
    <source>
        <dbReference type="PROSITE" id="PS51725"/>
    </source>
</evidence>
<gene>
    <name evidence="2" type="ORF">UFOPK2602_01590</name>
    <name evidence="3" type="ORF">UFOPK2806_01859</name>
    <name evidence="4" type="ORF">UFOPK3001_00130</name>
    <name evidence="5" type="ORF">UFOPK4306_02319</name>
</gene>
<dbReference type="EMBL" id="CAFAAJ010000005">
    <property type="protein sequence ID" value="CAB4789776.1"/>
    <property type="molecule type" value="Genomic_DNA"/>
</dbReference>
<dbReference type="EMBL" id="CAEZYY010000030">
    <property type="protein sequence ID" value="CAB4763527.1"/>
    <property type="molecule type" value="Genomic_DNA"/>
</dbReference>
<evidence type="ECO:0000313" key="5">
    <source>
        <dbReference type="EMBL" id="CAB5068190.1"/>
    </source>
</evidence>
<dbReference type="PROSITE" id="PS51725">
    <property type="entry name" value="ABM"/>
    <property type="match status" value="1"/>
</dbReference>
<dbReference type="EMBL" id="CAFBQP010000130">
    <property type="protein sequence ID" value="CAB5068190.1"/>
    <property type="molecule type" value="Genomic_DNA"/>
</dbReference>
<protein>
    <submittedName>
        <fullName evidence="2">Unannotated protein</fullName>
    </submittedName>
</protein>
<reference evidence="2" key="1">
    <citation type="submission" date="2020-05" db="EMBL/GenBank/DDBJ databases">
        <authorList>
            <person name="Chiriac C."/>
            <person name="Salcher M."/>
            <person name="Ghai R."/>
            <person name="Kavagutti S V."/>
        </authorList>
    </citation>
    <scope>NUCLEOTIDE SEQUENCE</scope>
</reference>
<dbReference type="InterPro" id="IPR007138">
    <property type="entry name" value="ABM_dom"/>
</dbReference>
<organism evidence="2">
    <name type="scientific">freshwater metagenome</name>
    <dbReference type="NCBI Taxonomy" id="449393"/>
    <lineage>
        <taxon>unclassified sequences</taxon>
        <taxon>metagenomes</taxon>
        <taxon>ecological metagenomes</taxon>
    </lineage>
</organism>
<sequence>MHTVIVTLKAQPGKGQVIVDALAASLPDTRAYAGCKLVETYVDEDDPDTIILWEKWDERASQGTYMAWRGTQTPSPELAGALAAAPTFVHYTLKPGV</sequence>
<dbReference type="SUPFAM" id="SSF54909">
    <property type="entry name" value="Dimeric alpha+beta barrel"/>
    <property type="match status" value="1"/>
</dbReference>
<dbReference type="Gene3D" id="3.30.70.100">
    <property type="match status" value="1"/>
</dbReference>
<dbReference type="Pfam" id="PF03992">
    <property type="entry name" value="ABM"/>
    <property type="match status" value="1"/>
</dbReference>
<evidence type="ECO:0000313" key="3">
    <source>
        <dbReference type="EMBL" id="CAB4763527.1"/>
    </source>
</evidence>
<dbReference type="EMBL" id="CAEZXX010000119">
    <property type="protein sequence ID" value="CAB4718832.1"/>
    <property type="molecule type" value="Genomic_DNA"/>
</dbReference>
<evidence type="ECO:0000313" key="4">
    <source>
        <dbReference type="EMBL" id="CAB4789776.1"/>
    </source>
</evidence>